<evidence type="ECO:0000256" key="6">
    <source>
        <dbReference type="ARBA" id="ARBA00023136"/>
    </source>
</evidence>
<reference evidence="8 9" key="1">
    <citation type="submission" date="2022-06" db="EMBL/GenBank/DDBJ databases">
        <title>Paraconexibacter antarcticus.</title>
        <authorList>
            <person name="Kim C.S."/>
        </authorList>
    </citation>
    <scope>NUCLEOTIDE SEQUENCE [LARGE SCALE GENOMIC DNA]</scope>
    <source>
        <strain evidence="8 9">02-257</strain>
    </source>
</reference>
<comment type="similarity">
    <text evidence="2">Belongs to the UPF0410 family.</text>
</comment>
<comment type="subcellular location">
    <subcellularLocation>
        <location evidence="1">Cell membrane</location>
        <topology evidence="1">Multi-pass membrane protein</topology>
    </subcellularLocation>
</comment>
<evidence type="ECO:0000256" key="2">
    <source>
        <dbReference type="ARBA" id="ARBA00011006"/>
    </source>
</evidence>
<feature type="transmembrane region" description="Helical" evidence="7">
    <location>
        <begin position="38"/>
        <end position="60"/>
    </location>
</feature>
<keyword evidence="3" id="KW-1003">Cell membrane</keyword>
<evidence type="ECO:0000256" key="1">
    <source>
        <dbReference type="ARBA" id="ARBA00004651"/>
    </source>
</evidence>
<accession>A0ABY5DS01</accession>
<dbReference type="RefSeq" id="WP_254570082.1">
    <property type="nucleotide sequence ID" value="NZ_CP098502.1"/>
</dbReference>
<name>A0ABY5DS01_9ACTN</name>
<dbReference type="EMBL" id="CP098502">
    <property type="protein sequence ID" value="UTI63354.1"/>
    <property type="molecule type" value="Genomic_DNA"/>
</dbReference>
<evidence type="ECO:0000313" key="8">
    <source>
        <dbReference type="EMBL" id="UTI63354.1"/>
    </source>
</evidence>
<gene>
    <name evidence="8" type="ORF">NBH00_18610</name>
</gene>
<keyword evidence="5 7" id="KW-1133">Transmembrane helix</keyword>
<evidence type="ECO:0000313" key="9">
    <source>
        <dbReference type="Proteomes" id="UP001056035"/>
    </source>
</evidence>
<protein>
    <submittedName>
        <fullName evidence="8">GlsB/YeaQ/YmgE family stress response membrane protein</fullName>
    </submittedName>
</protein>
<keyword evidence="6 7" id="KW-0472">Membrane</keyword>
<evidence type="ECO:0000256" key="5">
    <source>
        <dbReference type="ARBA" id="ARBA00022989"/>
    </source>
</evidence>
<dbReference type="InterPro" id="IPR007341">
    <property type="entry name" value="Transgly_assoc"/>
</dbReference>
<dbReference type="Proteomes" id="UP001056035">
    <property type="component" value="Chromosome"/>
</dbReference>
<evidence type="ECO:0000256" key="3">
    <source>
        <dbReference type="ARBA" id="ARBA00022475"/>
    </source>
</evidence>
<proteinExistence type="inferred from homology"/>
<evidence type="ECO:0000256" key="7">
    <source>
        <dbReference type="SAM" id="Phobius"/>
    </source>
</evidence>
<organism evidence="8 9">
    <name type="scientific">Paraconexibacter antarcticus</name>
    <dbReference type="NCBI Taxonomy" id="2949664"/>
    <lineage>
        <taxon>Bacteria</taxon>
        <taxon>Bacillati</taxon>
        <taxon>Actinomycetota</taxon>
        <taxon>Thermoleophilia</taxon>
        <taxon>Solirubrobacterales</taxon>
        <taxon>Paraconexibacteraceae</taxon>
        <taxon>Paraconexibacter</taxon>
    </lineage>
</organism>
<sequence>MDAPRRIGHGAAVLAGLAIALIAGLSARWLLRVPRPGIVVAAACGVVGMVIGAPIVHAISGEHEFHAFRPESFIAALLTALVLLLLYRRISRRPDAGERRLFS</sequence>
<evidence type="ECO:0000256" key="4">
    <source>
        <dbReference type="ARBA" id="ARBA00022692"/>
    </source>
</evidence>
<keyword evidence="9" id="KW-1185">Reference proteome</keyword>
<feature type="transmembrane region" description="Helical" evidence="7">
    <location>
        <begin position="12"/>
        <end position="31"/>
    </location>
</feature>
<dbReference type="Pfam" id="PF04226">
    <property type="entry name" value="Transgly_assoc"/>
    <property type="match status" value="1"/>
</dbReference>
<feature type="transmembrane region" description="Helical" evidence="7">
    <location>
        <begin position="72"/>
        <end position="90"/>
    </location>
</feature>
<keyword evidence="4 7" id="KW-0812">Transmembrane</keyword>